<evidence type="ECO:0000256" key="5">
    <source>
        <dbReference type="ARBA" id="ARBA00013063"/>
    </source>
</evidence>
<comment type="catalytic activity">
    <reaction evidence="1">
        <text>2-dehydro-3-deoxy-6-phospho-D-gluconate = D-glyceraldehyde 3-phosphate + pyruvate</text>
        <dbReference type="Rhea" id="RHEA:17089"/>
        <dbReference type="ChEBI" id="CHEBI:15361"/>
        <dbReference type="ChEBI" id="CHEBI:57569"/>
        <dbReference type="ChEBI" id="CHEBI:59776"/>
        <dbReference type="EC" id="4.1.2.14"/>
    </reaction>
</comment>
<dbReference type="EC" id="4.1.2.14" evidence="5"/>
<dbReference type="CDD" id="cd00452">
    <property type="entry name" value="KDPG_aldolase"/>
    <property type="match status" value="1"/>
</dbReference>
<proteinExistence type="inferred from homology"/>
<keyword evidence="7" id="KW-0704">Schiff base</keyword>
<keyword evidence="6" id="KW-0456">Lyase</keyword>
<evidence type="ECO:0000256" key="8">
    <source>
        <dbReference type="ARBA" id="ARBA00023277"/>
    </source>
</evidence>
<evidence type="ECO:0000313" key="9">
    <source>
        <dbReference type="EMBL" id="CUA94060.1"/>
    </source>
</evidence>
<dbReference type="PANTHER" id="PTHR30246:SF1">
    <property type="entry name" value="2-DEHYDRO-3-DEOXY-6-PHOSPHOGALACTONATE ALDOLASE-RELATED"/>
    <property type="match status" value="1"/>
</dbReference>
<dbReference type="InterPro" id="IPR013785">
    <property type="entry name" value="Aldolase_TIM"/>
</dbReference>
<dbReference type="RefSeq" id="WP_055449441.1">
    <property type="nucleotide sequence ID" value="NZ_CYHF01000001.1"/>
</dbReference>
<dbReference type="InterPro" id="IPR031337">
    <property type="entry name" value="KDPG/KHG_AS_1"/>
</dbReference>
<evidence type="ECO:0000256" key="4">
    <source>
        <dbReference type="ARBA" id="ARBA00011233"/>
    </source>
</evidence>
<dbReference type="NCBIfam" id="NF004325">
    <property type="entry name" value="PRK05718.1"/>
    <property type="match status" value="1"/>
</dbReference>
<dbReference type="Proteomes" id="UP000183649">
    <property type="component" value="Unassembled WGS sequence"/>
</dbReference>
<evidence type="ECO:0000256" key="7">
    <source>
        <dbReference type="ARBA" id="ARBA00023270"/>
    </source>
</evidence>
<dbReference type="GO" id="GO:0008675">
    <property type="term" value="F:2-dehydro-3-deoxy-phosphogluconate aldolase activity"/>
    <property type="evidence" value="ECO:0007669"/>
    <property type="project" value="UniProtKB-EC"/>
</dbReference>
<sequence length="207" mass="21386">MTPHELLRAAPVMPVLVVRDAALAVDLAHALIAGGLRTLEITLRTPAALEAISSIRQQIPGALVGAGTVLNPADWLRAQEAGAQFGISPGLTPALLEAARRSERPFLPGVSTASEAMTAMDAGFTALKLFPAEAVGGQALLKSLHGPLPQLLFCPTGGIHPGNAGAYLALPNVGCVGGSWLAPEAAMEARNWQAITELARQAASLRR</sequence>
<dbReference type="OrthoDB" id="9805177at2"/>
<organism evidence="9 10">
    <name type="scientific">Thiomonas bhubaneswarensis</name>
    <dbReference type="NCBI Taxonomy" id="339866"/>
    <lineage>
        <taxon>Bacteria</taxon>
        <taxon>Pseudomonadati</taxon>
        <taxon>Pseudomonadota</taxon>
        <taxon>Betaproteobacteria</taxon>
        <taxon>Burkholderiales</taxon>
        <taxon>Thiomonas</taxon>
    </lineage>
</organism>
<dbReference type="EMBL" id="CYHF01000001">
    <property type="protein sequence ID" value="CUA94060.1"/>
    <property type="molecule type" value="Genomic_DNA"/>
</dbReference>
<comment type="similarity">
    <text evidence="3">Belongs to the KHG/KDPG aldolase family.</text>
</comment>
<protein>
    <recommendedName>
        <fullName evidence="5">2-dehydro-3-deoxy-phosphogluconate aldolase</fullName>
        <ecNumber evidence="5">4.1.2.14</ecNumber>
    </recommendedName>
</protein>
<dbReference type="STRING" id="339866.GCA_001418255_00521"/>
<dbReference type="Gene3D" id="3.20.20.70">
    <property type="entry name" value="Aldolase class I"/>
    <property type="match status" value="1"/>
</dbReference>
<dbReference type="InterPro" id="IPR031338">
    <property type="entry name" value="KDPG/KHG_AS_2"/>
</dbReference>
<evidence type="ECO:0000256" key="6">
    <source>
        <dbReference type="ARBA" id="ARBA00023239"/>
    </source>
</evidence>
<evidence type="ECO:0000313" key="10">
    <source>
        <dbReference type="Proteomes" id="UP000183649"/>
    </source>
</evidence>
<keyword evidence="8" id="KW-0119">Carbohydrate metabolism</keyword>
<dbReference type="NCBIfam" id="TIGR01182">
    <property type="entry name" value="eda"/>
    <property type="match status" value="1"/>
</dbReference>
<evidence type="ECO:0000256" key="1">
    <source>
        <dbReference type="ARBA" id="ARBA00000654"/>
    </source>
</evidence>
<dbReference type="Pfam" id="PF01081">
    <property type="entry name" value="Aldolase"/>
    <property type="match status" value="1"/>
</dbReference>
<reference evidence="10" key="1">
    <citation type="submission" date="2015-08" db="EMBL/GenBank/DDBJ databases">
        <authorList>
            <person name="Varghese N."/>
        </authorList>
    </citation>
    <scope>NUCLEOTIDE SEQUENCE [LARGE SCALE GENOMIC DNA]</scope>
    <source>
        <strain evidence="10">DSM 18181</strain>
    </source>
</reference>
<gene>
    <name evidence="9" type="ORF">Ga0061069_101524</name>
</gene>
<evidence type="ECO:0000256" key="3">
    <source>
        <dbReference type="ARBA" id="ARBA00006906"/>
    </source>
</evidence>
<comment type="subunit">
    <text evidence="4">Homotrimer.</text>
</comment>
<dbReference type="PROSITE" id="PS00160">
    <property type="entry name" value="ALDOLASE_KDPG_KHG_2"/>
    <property type="match status" value="1"/>
</dbReference>
<accession>A0A0K6HT10</accession>
<dbReference type="InterPro" id="IPR000887">
    <property type="entry name" value="Aldlse_KDPG_KHG"/>
</dbReference>
<dbReference type="PANTHER" id="PTHR30246">
    <property type="entry name" value="2-KETO-3-DEOXY-6-PHOSPHOGLUCONATE ALDOLASE"/>
    <property type="match status" value="1"/>
</dbReference>
<keyword evidence="10" id="KW-1185">Reference proteome</keyword>
<comment type="pathway">
    <text evidence="2">Carbohydrate acid metabolism; 2-dehydro-3-deoxy-D-gluconate degradation; D-glyceraldehyde 3-phosphate and pyruvate from 2-dehydro-3-deoxy-D-gluconate: step 2/2.</text>
</comment>
<dbReference type="SUPFAM" id="SSF51569">
    <property type="entry name" value="Aldolase"/>
    <property type="match status" value="1"/>
</dbReference>
<evidence type="ECO:0000256" key="2">
    <source>
        <dbReference type="ARBA" id="ARBA00004736"/>
    </source>
</evidence>
<dbReference type="AlphaFoldDB" id="A0A0K6HT10"/>
<name>A0A0K6HT10_9BURK</name>
<dbReference type="PROSITE" id="PS00159">
    <property type="entry name" value="ALDOLASE_KDPG_KHG_1"/>
    <property type="match status" value="1"/>
</dbReference>